<keyword evidence="1" id="KW-0378">Hydrolase</keyword>
<name>A0A161XIC3_9HYPH</name>
<dbReference type="RefSeq" id="WP_068001278.1">
    <property type="nucleotide sequence ID" value="NZ_FOFM01000002.1"/>
</dbReference>
<dbReference type="Gene3D" id="1.10.150.240">
    <property type="entry name" value="Putative phosphatase, domain 2"/>
    <property type="match status" value="1"/>
</dbReference>
<gene>
    <name evidence="1" type="primary">yihX_1</name>
    <name evidence="1" type="ORF">PsAD2_00358</name>
</gene>
<dbReference type="PANTHER" id="PTHR43611:SF3">
    <property type="entry name" value="FLAVIN MONONUCLEOTIDE HYDROLASE 1, CHLOROPLATIC"/>
    <property type="match status" value="1"/>
</dbReference>
<dbReference type="EC" id="3.1.3.-" evidence="1"/>
<dbReference type="SFLD" id="SFLDS00003">
    <property type="entry name" value="Haloacid_Dehalogenase"/>
    <property type="match status" value="1"/>
</dbReference>
<sequence>MQISFVIFDMDNVLYDYDHPKRLTALSKMTGRSKEDIDRTVFAGPEENTAEEGTPNTAEGYLAQYQRLLEYPISRETWVDIRRDMMTEWPDMLAHVEAIKQSHEVALLTNNGMMLQDALYEIAPALEPIFGDRGHASAEFGTRKPDPNIYLTLCEKYGFKPEESLFVDDRLDNVEGAREAGLTAYQFTTEPAFASYIRTLGLID</sequence>
<dbReference type="InterPro" id="IPR006439">
    <property type="entry name" value="HAD-SF_hydro_IA"/>
</dbReference>
<dbReference type="EMBL" id="LMCB01000003">
    <property type="protein sequence ID" value="KZL21734.1"/>
    <property type="molecule type" value="Genomic_DNA"/>
</dbReference>
<dbReference type="Proteomes" id="UP000076577">
    <property type="component" value="Unassembled WGS sequence"/>
</dbReference>
<keyword evidence="2" id="KW-1185">Reference proteome</keyword>
<dbReference type="InterPro" id="IPR036412">
    <property type="entry name" value="HAD-like_sf"/>
</dbReference>
<evidence type="ECO:0000313" key="1">
    <source>
        <dbReference type="EMBL" id="KZL21734.1"/>
    </source>
</evidence>
<dbReference type="PRINTS" id="PR00413">
    <property type="entry name" value="HADHALOGNASE"/>
</dbReference>
<organism evidence="1 2">
    <name type="scientific">Pseudovibrio axinellae</name>
    <dbReference type="NCBI Taxonomy" id="989403"/>
    <lineage>
        <taxon>Bacteria</taxon>
        <taxon>Pseudomonadati</taxon>
        <taxon>Pseudomonadota</taxon>
        <taxon>Alphaproteobacteria</taxon>
        <taxon>Hyphomicrobiales</taxon>
        <taxon>Stappiaceae</taxon>
        <taxon>Pseudovibrio</taxon>
    </lineage>
</organism>
<dbReference type="Gene3D" id="3.40.50.1000">
    <property type="entry name" value="HAD superfamily/HAD-like"/>
    <property type="match status" value="1"/>
</dbReference>
<evidence type="ECO:0000313" key="2">
    <source>
        <dbReference type="Proteomes" id="UP000076577"/>
    </source>
</evidence>
<protein>
    <submittedName>
        <fullName evidence="1">Alpha-D-glucose-1-phosphate phosphatase YihX</fullName>
        <ecNumber evidence="1">3.1.3.-</ecNumber>
    </submittedName>
</protein>
<dbReference type="PATRIC" id="fig|989403.3.peg.379"/>
<dbReference type="InterPro" id="IPR023214">
    <property type="entry name" value="HAD_sf"/>
</dbReference>
<accession>A0A161XIC3</accession>
<reference evidence="1 2" key="1">
    <citation type="journal article" date="2016" name="Front. Microbiol.">
        <title>Comparative Genomic Analysis Reveals a Diverse Repertoire of Genes Involved in Prokaryote-Eukaryote Interactions within the Pseudovibrio Genus.</title>
        <authorList>
            <person name="Romano S."/>
            <person name="Fernandez-Guerra A."/>
            <person name="Reen F.J."/>
            <person name="Glockner F.O."/>
            <person name="Crowley S.P."/>
            <person name="O'Sullivan O."/>
            <person name="Cotter P.D."/>
            <person name="Adams C."/>
            <person name="Dobson A.D."/>
            <person name="O'Gara F."/>
        </authorList>
    </citation>
    <scope>NUCLEOTIDE SEQUENCE [LARGE SCALE GENOMIC DNA]</scope>
    <source>
        <strain evidence="1 2">Ad2</strain>
    </source>
</reference>
<dbReference type="InterPro" id="IPR023198">
    <property type="entry name" value="PGP-like_dom2"/>
</dbReference>
<dbReference type="SUPFAM" id="SSF56784">
    <property type="entry name" value="HAD-like"/>
    <property type="match status" value="1"/>
</dbReference>
<dbReference type="AlphaFoldDB" id="A0A161XIC3"/>
<comment type="caution">
    <text evidence="1">The sequence shown here is derived from an EMBL/GenBank/DDBJ whole genome shotgun (WGS) entry which is preliminary data.</text>
</comment>
<dbReference type="CDD" id="cd02603">
    <property type="entry name" value="HAD_sEH-N_like"/>
    <property type="match status" value="1"/>
</dbReference>
<dbReference type="OrthoDB" id="9807742at2"/>
<dbReference type="SFLD" id="SFLDG01129">
    <property type="entry name" value="C1.5:_HAD__Beta-PGM__Phosphata"/>
    <property type="match status" value="1"/>
</dbReference>
<proteinExistence type="predicted"/>
<dbReference type="Pfam" id="PF00702">
    <property type="entry name" value="Hydrolase"/>
    <property type="match status" value="1"/>
</dbReference>
<dbReference type="NCBIfam" id="TIGR01509">
    <property type="entry name" value="HAD-SF-IA-v3"/>
    <property type="match status" value="1"/>
</dbReference>
<dbReference type="GO" id="GO:0016787">
    <property type="term" value="F:hydrolase activity"/>
    <property type="evidence" value="ECO:0007669"/>
    <property type="project" value="UniProtKB-KW"/>
</dbReference>
<dbReference type="PANTHER" id="PTHR43611">
    <property type="entry name" value="ALPHA-D-GLUCOSE 1-PHOSPHATE PHOSPHATASE"/>
    <property type="match status" value="1"/>
</dbReference>
<dbReference type="STRING" id="989403.SAMN05421798_102150"/>